<dbReference type="EMBL" id="GGEC01082527">
    <property type="protein sequence ID" value="MBX63011.1"/>
    <property type="molecule type" value="Transcribed_RNA"/>
</dbReference>
<sequence>MHLAQTALFLNAISGLENCKLFQINSIFSTSR</sequence>
<accession>A0A2P2Q7Q9</accession>
<name>A0A2P2Q7Q9_RHIMU</name>
<dbReference type="AlphaFoldDB" id="A0A2P2Q7Q9"/>
<organism evidence="1">
    <name type="scientific">Rhizophora mucronata</name>
    <name type="common">Asiatic mangrove</name>
    <dbReference type="NCBI Taxonomy" id="61149"/>
    <lineage>
        <taxon>Eukaryota</taxon>
        <taxon>Viridiplantae</taxon>
        <taxon>Streptophyta</taxon>
        <taxon>Embryophyta</taxon>
        <taxon>Tracheophyta</taxon>
        <taxon>Spermatophyta</taxon>
        <taxon>Magnoliopsida</taxon>
        <taxon>eudicotyledons</taxon>
        <taxon>Gunneridae</taxon>
        <taxon>Pentapetalae</taxon>
        <taxon>rosids</taxon>
        <taxon>fabids</taxon>
        <taxon>Malpighiales</taxon>
        <taxon>Rhizophoraceae</taxon>
        <taxon>Rhizophora</taxon>
    </lineage>
</organism>
<evidence type="ECO:0000313" key="1">
    <source>
        <dbReference type="EMBL" id="MBX63011.1"/>
    </source>
</evidence>
<protein>
    <submittedName>
        <fullName evidence="1">Uncharacterized protein</fullName>
    </submittedName>
</protein>
<reference evidence="1" key="1">
    <citation type="submission" date="2018-02" db="EMBL/GenBank/DDBJ databases">
        <title>Rhizophora mucronata_Transcriptome.</title>
        <authorList>
            <person name="Meera S.P."/>
            <person name="Sreeshan A."/>
            <person name="Augustine A."/>
        </authorList>
    </citation>
    <scope>NUCLEOTIDE SEQUENCE</scope>
    <source>
        <tissue evidence="1">Leaf</tissue>
    </source>
</reference>
<proteinExistence type="predicted"/>